<keyword evidence="3" id="KW-1185">Reference proteome</keyword>
<keyword evidence="1" id="KW-1133">Transmembrane helix</keyword>
<proteinExistence type="predicted"/>
<gene>
    <name evidence="2" type="ORF">BpHYR1_002708</name>
</gene>
<name>A0A3M7QH24_BRAPC</name>
<keyword evidence="1" id="KW-0812">Transmembrane</keyword>
<accession>A0A3M7QH24</accession>
<evidence type="ECO:0000313" key="2">
    <source>
        <dbReference type="EMBL" id="RNA10747.1"/>
    </source>
</evidence>
<organism evidence="2 3">
    <name type="scientific">Brachionus plicatilis</name>
    <name type="common">Marine rotifer</name>
    <name type="synonym">Brachionus muelleri</name>
    <dbReference type="NCBI Taxonomy" id="10195"/>
    <lineage>
        <taxon>Eukaryota</taxon>
        <taxon>Metazoa</taxon>
        <taxon>Spiralia</taxon>
        <taxon>Gnathifera</taxon>
        <taxon>Rotifera</taxon>
        <taxon>Eurotatoria</taxon>
        <taxon>Monogononta</taxon>
        <taxon>Pseudotrocha</taxon>
        <taxon>Ploima</taxon>
        <taxon>Brachionidae</taxon>
        <taxon>Brachionus</taxon>
    </lineage>
</organism>
<comment type="caution">
    <text evidence="2">The sequence shown here is derived from an EMBL/GenBank/DDBJ whole genome shotgun (WGS) entry which is preliminary data.</text>
</comment>
<feature type="transmembrane region" description="Helical" evidence="1">
    <location>
        <begin position="32"/>
        <end position="53"/>
    </location>
</feature>
<evidence type="ECO:0000313" key="3">
    <source>
        <dbReference type="Proteomes" id="UP000276133"/>
    </source>
</evidence>
<dbReference type="Proteomes" id="UP000276133">
    <property type="component" value="Unassembled WGS sequence"/>
</dbReference>
<reference evidence="2 3" key="1">
    <citation type="journal article" date="2018" name="Sci. Rep.">
        <title>Genomic signatures of local adaptation to the degree of environmental predictability in rotifers.</title>
        <authorList>
            <person name="Franch-Gras L."/>
            <person name="Hahn C."/>
            <person name="Garcia-Roger E.M."/>
            <person name="Carmona M.J."/>
            <person name="Serra M."/>
            <person name="Gomez A."/>
        </authorList>
    </citation>
    <scope>NUCLEOTIDE SEQUENCE [LARGE SCALE GENOMIC DNA]</scope>
    <source>
        <strain evidence="2">HYR1</strain>
    </source>
</reference>
<dbReference type="EMBL" id="REGN01006122">
    <property type="protein sequence ID" value="RNA10747.1"/>
    <property type="molecule type" value="Genomic_DNA"/>
</dbReference>
<evidence type="ECO:0000256" key="1">
    <source>
        <dbReference type="SAM" id="Phobius"/>
    </source>
</evidence>
<sequence length="77" mass="9295">MIFNIITLKKSAFKNSNFFLILSNRNFFIRRFFFVGFKTLFLYYSVFISKVSIDLLFSINNPSRYIYIERMGMTSDF</sequence>
<keyword evidence="1" id="KW-0472">Membrane</keyword>
<protein>
    <submittedName>
        <fullName evidence="2">Uncharacterized protein</fullName>
    </submittedName>
</protein>
<dbReference type="AlphaFoldDB" id="A0A3M7QH24"/>